<dbReference type="Pfam" id="PF12796">
    <property type="entry name" value="Ank_2"/>
    <property type="match status" value="1"/>
</dbReference>
<evidence type="ECO:0008006" key="7">
    <source>
        <dbReference type="Google" id="ProtNLM"/>
    </source>
</evidence>
<proteinExistence type="predicted"/>
<evidence type="ECO:0000256" key="3">
    <source>
        <dbReference type="PROSITE-ProRule" id="PRU00023"/>
    </source>
</evidence>
<dbReference type="SUPFAM" id="SSF48403">
    <property type="entry name" value="Ankyrin repeat"/>
    <property type="match status" value="1"/>
</dbReference>
<keyword evidence="2 3" id="KW-0040">ANK repeat</keyword>
<evidence type="ECO:0000313" key="5">
    <source>
        <dbReference type="EMBL" id="KAI3529560.1"/>
    </source>
</evidence>
<protein>
    <recommendedName>
        <fullName evidence="7">Ankyrin repeat protein</fullName>
    </recommendedName>
</protein>
<dbReference type="Proteomes" id="UP001056436">
    <property type="component" value="Unassembled WGS sequence"/>
</dbReference>
<sequence>MGSADPATTLPDVRAWLRSSSAGPSPSEALRPGDFGVHTDTADTSPSSSWAEEEHRENPLTPASSTSDSTLVGSPTDSWSSGQATIHSSAEDDLIEAIRSHRLEQVEVLCHAGVSLSAANSEVLYDACLHGTQMIGTLAYNPAHNFAGRVANAYGDYIFHAVLRTPARDFYQNDTANQQPGDVRKMDVVCDLLTRGVDLSLRDRIGDTILHTVCGDLGPPDLDNETEGYPFLKLFLGRGDDGHGEGVRGACVSLINAQNSGWINEEGQQQIFWHTPLGVAILYNNIACARLLLENGADPNIPGEWGEPPIYFAVRNDSLAAVNLLLDAGAKGTTQTYSQVRSSQLEAALRSRGRAG</sequence>
<evidence type="ECO:0000256" key="1">
    <source>
        <dbReference type="ARBA" id="ARBA00022737"/>
    </source>
</evidence>
<accession>A0A9P9X0I1</accession>
<evidence type="ECO:0000256" key="4">
    <source>
        <dbReference type="SAM" id="MobiDB-lite"/>
    </source>
</evidence>
<dbReference type="PANTHER" id="PTHR24126">
    <property type="entry name" value="ANKYRIN REPEAT, PH AND SEC7 DOMAIN CONTAINING PROTEIN SECG-RELATED"/>
    <property type="match status" value="1"/>
</dbReference>
<dbReference type="PROSITE" id="PS50088">
    <property type="entry name" value="ANK_REPEAT"/>
    <property type="match status" value="1"/>
</dbReference>
<dbReference type="InterPro" id="IPR002110">
    <property type="entry name" value="Ankyrin_rpt"/>
</dbReference>
<name>A0A9P9X0I1_9PEZI</name>
<keyword evidence="1" id="KW-0677">Repeat</keyword>
<gene>
    <name evidence="5" type="ORF">CABS02_14793</name>
</gene>
<feature type="compositionally biased region" description="Polar residues" evidence="4">
    <location>
        <begin position="61"/>
        <end position="85"/>
    </location>
</feature>
<dbReference type="OrthoDB" id="341259at2759"/>
<dbReference type="EMBL" id="SDAQ01000223">
    <property type="protein sequence ID" value="KAI3529560.1"/>
    <property type="molecule type" value="Genomic_DNA"/>
</dbReference>
<comment type="caution">
    <text evidence="5">The sequence shown here is derived from an EMBL/GenBank/DDBJ whole genome shotgun (WGS) entry which is preliminary data.</text>
</comment>
<feature type="repeat" description="ANK" evidence="3">
    <location>
        <begin position="272"/>
        <end position="304"/>
    </location>
</feature>
<keyword evidence="6" id="KW-1185">Reference proteome</keyword>
<reference evidence="5" key="1">
    <citation type="submission" date="2019-01" db="EMBL/GenBank/DDBJ databases">
        <title>Colletotrichum abscissum LGMF1257.</title>
        <authorList>
            <person name="Baroncelli R."/>
        </authorList>
    </citation>
    <scope>NUCLEOTIDE SEQUENCE</scope>
    <source>
        <strain evidence="5">Ca142</strain>
    </source>
</reference>
<dbReference type="Gene3D" id="1.25.40.20">
    <property type="entry name" value="Ankyrin repeat-containing domain"/>
    <property type="match status" value="1"/>
</dbReference>
<feature type="region of interest" description="Disordered" evidence="4">
    <location>
        <begin position="1"/>
        <end position="85"/>
    </location>
</feature>
<dbReference type="InterPro" id="IPR036770">
    <property type="entry name" value="Ankyrin_rpt-contain_sf"/>
</dbReference>
<dbReference type="AlphaFoldDB" id="A0A9P9X0I1"/>
<evidence type="ECO:0000313" key="6">
    <source>
        <dbReference type="Proteomes" id="UP001056436"/>
    </source>
</evidence>
<organism evidence="5 6">
    <name type="scientific">Colletotrichum abscissum</name>
    <dbReference type="NCBI Taxonomy" id="1671311"/>
    <lineage>
        <taxon>Eukaryota</taxon>
        <taxon>Fungi</taxon>
        <taxon>Dikarya</taxon>
        <taxon>Ascomycota</taxon>
        <taxon>Pezizomycotina</taxon>
        <taxon>Sordariomycetes</taxon>
        <taxon>Hypocreomycetidae</taxon>
        <taxon>Glomerellales</taxon>
        <taxon>Glomerellaceae</taxon>
        <taxon>Colletotrichum</taxon>
        <taxon>Colletotrichum acutatum species complex</taxon>
    </lineage>
</organism>
<evidence type="ECO:0000256" key="2">
    <source>
        <dbReference type="ARBA" id="ARBA00023043"/>
    </source>
</evidence>
<dbReference type="SMART" id="SM00248">
    <property type="entry name" value="ANK"/>
    <property type="match status" value="3"/>
</dbReference>